<dbReference type="PANTHER" id="PTHR40618">
    <property type="entry name" value="B-ZIP TRANSCRIPTION FACTOR (EUROFUNG)-RELATED"/>
    <property type="match status" value="1"/>
</dbReference>
<proteinExistence type="predicted"/>
<feature type="region of interest" description="Disordered" evidence="1">
    <location>
        <begin position="1"/>
        <end position="51"/>
    </location>
</feature>
<dbReference type="Gene3D" id="1.20.5.170">
    <property type="match status" value="1"/>
</dbReference>
<dbReference type="Proteomes" id="UP000799779">
    <property type="component" value="Unassembled WGS sequence"/>
</dbReference>
<gene>
    <name evidence="2" type="ORF">P154DRAFT_222374</name>
</gene>
<dbReference type="InterPro" id="IPR046347">
    <property type="entry name" value="bZIP_sf"/>
</dbReference>
<reference evidence="2" key="1">
    <citation type="journal article" date="2020" name="Stud. Mycol.">
        <title>101 Dothideomycetes genomes: a test case for predicting lifestyles and emergence of pathogens.</title>
        <authorList>
            <person name="Haridas S."/>
            <person name="Albert R."/>
            <person name="Binder M."/>
            <person name="Bloem J."/>
            <person name="Labutti K."/>
            <person name="Salamov A."/>
            <person name="Andreopoulos B."/>
            <person name="Baker S."/>
            <person name="Barry K."/>
            <person name="Bills G."/>
            <person name="Bluhm B."/>
            <person name="Cannon C."/>
            <person name="Castanera R."/>
            <person name="Culley D."/>
            <person name="Daum C."/>
            <person name="Ezra D."/>
            <person name="Gonzalez J."/>
            <person name="Henrissat B."/>
            <person name="Kuo A."/>
            <person name="Liang C."/>
            <person name="Lipzen A."/>
            <person name="Lutzoni F."/>
            <person name="Magnuson J."/>
            <person name="Mondo S."/>
            <person name="Nolan M."/>
            <person name="Ohm R."/>
            <person name="Pangilinan J."/>
            <person name="Park H.-J."/>
            <person name="Ramirez L."/>
            <person name="Alfaro M."/>
            <person name="Sun H."/>
            <person name="Tritt A."/>
            <person name="Yoshinaga Y."/>
            <person name="Zwiers L.-H."/>
            <person name="Turgeon B."/>
            <person name="Goodwin S."/>
            <person name="Spatafora J."/>
            <person name="Crous P."/>
            <person name="Grigoriev I."/>
        </authorList>
    </citation>
    <scope>NUCLEOTIDE SEQUENCE</scope>
    <source>
        <strain evidence="2">CBS 123094</strain>
    </source>
</reference>
<evidence type="ECO:0000313" key="3">
    <source>
        <dbReference type="Proteomes" id="UP000799779"/>
    </source>
</evidence>
<dbReference type="EMBL" id="ML977559">
    <property type="protein sequence ID" value="KAF2006670.1"/>
    <property type="molecule type" value="Genomic_DNA"/>
</dbReference>
<evidence type="ECO:0000313" key="2">
    <source>
        <dbReference type="EMBL" id="KAF2006670.1"/>
    </source>
</evidence>
<evidence type="ECO:0000256" key="1">
    <source>
        <dbReference type="SAM" id="MobiDB-lite"/>
    </source>
</evidence>
<feature type="compositionally biased region" description="Polar residues" evidence="1">
    <location>
        <begin position="495"/>
        <end position="508"/>
    </location>
</feature>
<feature type="compositionally biased region" description="Low complexity" evidence="1">
    <location>
        <begin position="509"/>
        <end position="529"/>
    </location>
</feature>
<feature type="compositionally biased region" description="Basic and acidic residues" evidence="1">
    <location>
        <begin position="37"/>
        <end position="51"/>
    </location>
</feature>
<dbReference type="CDD" id="cd14688">
    <property type="entry name" value="bZIP_YAP"/>
    <property type="match status" value="1"/>
</dbReference>
<dbReference type="SUPFAM" id="SSF57959">
    <property type="entry name" value="Leucine zipper domain"/>
    <property type="match status" value="1"/>
</dbReference>
<dbReference type="OrthoDB" id="3555317at2759"/>
<feature type="region of interest" description="Disordered" evidence="1">
    <location>
        <begin position="495"/>
        <end position="533"/>
    </location>
</feature>
<organism evidence="2 3">
    <name type="scientific">Amniculicola lignicola CBS 123094</name>
    <dbReference type="NCBI Taxonomy" id="1392246"/>
    <lineage>
        <taxon>Eukaryota</taxon>
        <taxon>Fungi</taxon>
        <taxon>Dikarya</taxon>
        <taxon>Ascomycota</taxon>
        <taxon>Pezizomycotina</taxon>
        <taxon>Dothideomycetes</taxon>
        <taxon>Pleosporomycetidae</taxon>
        <taxon>Pleosporales</taxon>
        <taxon>Amniculicolaceae</taxon>
        <taxon>Amniculicola</taxon>
    </lineage>
</organism>
<keyword evidence="3" id="KW-1185">Reference proteome</keyword>
<sequence length="659" mass="72165">MTSSESEGQPPPRKRSRTGQGGQGGDENGSKKARGRPRVDTQDATAADRRRTQIRLAQRAYRQRKETTISSLKQQNTTLQTIIEQMNKSFLRFNDSALRSGVLQVNPGLGRELKQVTETFVNLAKQAAAEGSSDGDDDGMSLDPAAELHKATENARASREGQPVHATVGWGYSATLEDSPPPRSASTPHEEILQHSTYFPPMPNSLFEAAKQSSLIRSRARPALFDQQGTRPSSSMAQAMSLPFGMVDITPQYGSDPTPGYPRIFSAAIPTPEVTPPTTRLSTPPLLPSLSLKTPKTTWTYSHDETTFARRLTRAALEAGFHLLSTANLRPAALNYVFKLSLPYMSLDGLRERFRLLLARGIHEDLDCWETPFIHLGGAGTHYPRKDSQGNLVHIPNSWTVRSIGPQKMIRAENTKDPSRSHDLSIDLAGFDGEWFDAYDVQGYLEHEKGCHINPKDSFAEVIIEVEEETNAELPAFGSLSYSRNLNLDFSTLRQASPSNESPALSNGSSSTDSTSNQSTPPTTTTSDPMGVSQSEAPFALDMAMGSFPDFNTKFNDIDTSSFFDLPLGLDLAPAYGTDMPTTLSGFSSGAFGDMESLGLDMMGEGLQVVRQKKKKAAWIDVSKFIDEVIKHGVCLGRAPGFRRKDIDQAFHSALVHAY</sequence>
<name>A0A6A5WY51_9PLEO</name>
<dbReference type="GO" id="GO:0003700">
    <property type="term" value="F:DNA-binding transcription factor activity"/>
    <property type="evidence" value="ECO:0007669"/>
    <property type="project" value="InterPro"/>
</dbReference>
<dbReference type="PANTHER" id="PTHR40618:SF1">
    <property type="entry name" value="B-ZIP TRANSCRIPTION FACTOR (EUROFUNG)"/>
    <property type="match status" value="1"/>
</dbReference>
<evidence type="ECO:0008006" key="4">
    <source>
        <dbReference type="Google" id="ProtNLM"/>
    </source>
</evidence>
<dbReference type="AlphaFoldDB" id="A0A6A5WY51"/>
<protein>
    <recommendedName>
        <fullName evidence="4">BZIP domain-containing protein</fullName>
    </recommendedName>
</protein>
<accession>A0A6A5WY51</accession>